<feature type="transmembrane region" description="Helical" evidence="1">
    <location>
        <begin position="102"/>
        <end position="122"/>
    </location>
</feature>
<dbReference type="Pfam" id="PF13803">
    <property type="entry name" value="DUF4184"/>
    <property type="match status" value="1"/>
</dbReference>
<keyword evidence="3" id="KW-1185">Reference proteome</keyword>
<feature type="transmembrane region" description="Helical" evidence="1">
    <location>
        <begin position="226"/>
        <end position="247"/>
    </location>
</feature>
<evidence type="ECO:0000313" key="3">
    <source>
        <dbReference type="Proteomes" id="UP001323798"/>
    </source>
</evidence>
<dbReference type="Proteomes" id="UP001323798">
    <property type="component" value="Chromosome"/>
</dbReference>
<evidence type="ECO:0000313" key="2">
    <source>
        <dbReference type="EMBL" id="WPR91081.1"/>
    </source>
</evidence>
<dbReference type="InterPro" id="IPR025238">
    <property type="entry name" value="DUF4184"/>
</dbReference>
<proteinExistence type="predicted"/>
<accession>A0ABZ0SUK2</accession>
<feature type="transmembrane region" description="Helical" evidence="1">
    <location>
        <begin position="52"/>
        <end position="72"/>
    </location>
</feature>
<protein>
    <submittedName>
        <fullName evidence="2">DUF4184 family protein</fullName>
    </submittedName>
</protein>
<evidence type="ECO:0000256" key="1">
    <source>
        <dbReference type="SAM" id="Phobius"/>
    </source>
</evidence>
<gene>
    <name evidence="2" type="ORF">SM116_07260</name>
</gene>
<dbReference type="EMBL" id="CP139368">
    <property type="protein sequence ID" value="WPR91081.1"/>
    <property type="molecule type" value="Genomic_DNA"/>
</dbReference>
<feature type="transmembrane region" description="Helical" evidence="1">
    <location>
        <begin position="150"/>
        <end position="171"/>
    </location>
</feature>
<keyword evidence="1" id="KW-0812">Transmembrane</keyword>
<organism evidence="2 3">
    <name type="scientific">Microbacterium rhizosphaerae</name>
    <dbReference type="NCBI Taxonomy" id="1678237"/>
    <lineage>
        <taxon>Bacteria</taxon>
        <taxon>Bacillati</taxon>
        <taxon>Actinomycetota</taxon>
        <taxon>Actinomycetes</taxon>
        <taxon>Micrococcales</taxon>
        <taxon>Microbacteriaceae</taxon>
        <taxon>Microbacterium</taxon>
    </lineage>
</organism>
<keyword evidence="1" id="KW-0472">Membrane</keyword>
<name>A0ABZ0SUK2_9MICO</name>
<reference evidence="2 3" key="1">
    <citation type="submission" date="2023-11" db="EMBL/GenBank/DDBJ databases">
        <title>Genome sequence of Microbacterium rhizosphaerae KACC 19337.</title>
        <authorList>
            <person name="Choi H."/>
            <person name="Kim S."/>
            <person name="Kim Y."/>
            <person name="Kwon S.-W."/>
            <person name="Heo J."/>
        </authorList>
    </citation>
    <scope>NUCLEOTIDE SEQUENCE [LARGE SCALE GENOMIC DNA]</scope>
    <source>
        <strain evidence="2 3">KACC 19337</strain>
    </source>
</reference>
<feature type="transmembrane region" description="Helical" evidence="1">
    <location>
        <begin position="191"/>
        <end position="214"/>
    </location>
</feature>
<keyword evidence="1" id="KW-1133">Transmembrane helix</keyword>
<dbReference type="RefSeq" id="WP_320943782.1">
    <property type="nucleotide sequence ID" value="NZ_BAABEU010000002.1"/>
</dbReference>
<sequence>MPFTPSHAVVALPFAHSVPGLSAAVAVGAMTPDLPLFIRRLPVTYAMTHSWSWLPLTVVLAAALLALWWMVLRPAVRELSPKPLAERMPAEWDGRVGLARPLVAVPILILGLAIGVATHIAWDGFTHEGRPGVVALGWDALWGPLPAYKWMQYGSSVVGLAVLALAAGLWLRPRLRSHVARALPEVVRIVWWLSLPVALAAASAVGLVAMGPLTPRFTAQHLAYRVLPPAVALWALFSVGLCVAVQVRRRALAVAARAGAEGRSA</sequence>